<reference evidence="2" key="2">
    <citation type="submission" date="2023-07" db="EMBL/GenBank/DDBJ databases">
        <title>Genome content predicts the carbon catabolic preferences of heterotrophic bacteria.</title>
        <authorList>
            <person name="Gralka M."/>
        </authorList>
    </citation>
    <scope>NUCLEOTIDE SEQUENCE</scope>
    <source>
        <strain evidence="2">6E02</strain>
    </source>
</reference>
<dbReference type="EMBL" id="KP795651">
    <property type="protein sequence ID" value="AKN39552.1"/>
    <property type="molecule type" value="Genomic_DNA"/>
</dbReference>
<dbReference type="Proteomes" id="UP001177935">
    <property type="component" value="Unassembled WGS sequence"/>
</dbReference>
<gene>
    <name evidence="2" type="primary">sycN</name>
    <name evidence="3" type="ORF">ACED33_21070</name>
    <name evidence="2" type="ORF">Q8W42_24255</name>
</gene>
<name>A0A0H3ZYA3_VIBSP</name>
<keyword evidence="4" id="KW-1185">Reference proteome</keyword>
<proteinExistence type="predicted"/>
<evidence type="ECO:0000313" key="1">
    <source>
        <dbReference type="EMBL" id="AKN39552.1"/>
    </source>
</evidence>
<protein>
    <submittedName>
        <fullName evidence="1">Putative type III secretion protein SycN</fullName>
    </submittedName>
    <submittedName>
        <fullName evidence="2">Type III secretion chaperone SycN</fullName>
    </submittedName>
</protein>
<dbReference type="EMBL" id="JBGOOW010000036">
    <property type="protein sequence ID" value="MEZ8183178.1"/>
    <property type="molecule type" value="Genomic_DNA"/>
</dbReference>
<dbReference type="GO" id="GO:0009306">
    <property type="term" value="P:protein secretion"/>
    <property type="evidence" value="ECO:0007669"/>
    <property type="project" value="InterPro"/>
</dbReference>
<accession>A0A0H3ZYA3</accession>
<dbReference type="AlphaFoldDB" id="A0A0H3ZYA3"/>
<dbReference type="Gene3D" id="3.30.1460.10">
    <property type="match status" value="1"/>
</dbReference>
<organism evidence="1">
    <name type="scientific">Vibrio splendidus</name>
    <dbReference type="NCBI Taxonomy" id="29497"/>
    <lineage>
        <taxon>Bacteria</taxon>
        <taxon>Pseudomonadati</taxon>
        <taxon>Pseudomonadota</taxon>
        <taxon>Gammaproteobacteria</taxon>
        <taxon>Vibrionales</taxon>
        <taxon>Vibrionaceae</taxon>
        <taxon>Vibrio</taxon>
    </lineage>
</organism>
<dbReference type="CDD" id="cd17031">
    <property type="entry name" value="T3SC_IA_SycN-like"/>
    <property type="match status" value="1"/>
</dbReference>
<reference evidence="3 4" key="3">
    <citation type="submission" date="2024-06" db="EMBL/GenBank/DDBJ databases">
        <authorList>
            <person name="Steensen K."/>
            <person name="Seneca J."/>
            <person name="Bartlau N."/>
            <person name="Yu A.X."/>
            <person name="Polz M.F."/>
        </authorList>
    </citation>
    <scope>NUCLEOTIDE SEQUENCE [LARGE SCALE GENOMIC DNA]</scope>
    <source>
        <strain evidence="3 4">1F145</strain>
    </source>
</reference>
<reference evidence="1" key="1">
    <citation type="journal article" date="2015" name="MBio">
        <title>Eco-Evolutionary Dynamics of Episomes among Ecologically Cohesive Bacterial Populations.</title>
        <authorList>
            <person name="Xue H."/>
            <person name="Cordero O.X."/>
            <person name="Camas F.M."/>
            <person name="Trimble W."/>
            <person name="Meyer F."/>
            <person name="Guglielmini J."/>
            <person name="Rocha E.P."/>
            <person name="Polz M.F."/>
        </authorList>
    </citation>
    <scope>NUCLEOTIDE SEQUENCE</scope>
    <source>
        <strain evidence="1">FF_172</strain>
    </source>
</reference>
<sequence length="124" mass="13844">MSWIDASVDDFCQGMGLVAVDFSSAGRVQLNFEKSGTLYLEKYQDCLVLMLVRALPWHQFNESIKKALSFCHAGQGWPFTIKAGLFEEDMLVLSTQIEGDEVTLPSIEQAFALLVRLHNDVANS</sequence>
<dbReference type="Pfam" id="PF21665">
    <property type="entry name" value="Type_III_SycN"/>
    <property type="match status" value="1"/>
</dbReference>
<dbReference type="SUPFAM" id="SSF69635">
    <property type="entry name" value="Type III secretory system chaperone-like"/>
    <property type="match status" value="1"/>
</dbReference>
<dbReference type="EMBL" id="JAUYVL010000026">
    <property type="protein sequence ID" value="MDP2503813.1"/>
    <property type="molecule type" value="Genomic_DNA"/>
</dbReference>
<dbReference type="InterPro" id="IPR012673">
    <property type="entry name" value="T3SS_SynN"/>
</dbReference>
<evidence type="ECO:0000313" key="2">
    <source>
        <dbReference type="EMBL" id="MDP2503813.1"/>
    </source>
</evidence>
<evidence type="ECO:0000313" key="3">
    <source>
        <dbReference type="EMBL" id="MEZ8183178.1"/>
    </source>
</evidence>
<dbReference type="NCBIfam" id="TIGR02503">
    <property type="entry name" value="type_III_SycN"/>
    <property type="match status" value="1"/>
</dbReference>
<dbReference type="Proteomes" id="UP001569200">
    <property type="component" value="Unassembled WGS sequence"/>
</dbReference>
<evidence type="ECO:0000313" key="4">
    <source>
        <dbReference type="Proteomes" id="UP001569200"/>
    </source>
</evidence>
<dbReference type="RefSeq" id="WP_102534021.1">
    <property type="nucleotide sequence ID" value="NZ_CAWNTE010000084.1"/>
</dbReference>